<reference evidence="5 6" key="1">
    <citation type="submission" date="2022-09" db="EMBL/GenBank/DDBJ databases">
        <authorList>
            <person name="Kop L."/>
        </authorList>
    </citation>
    <scope>NUCLEOTIDE SEQUENCE [LARGE SCALE GENOMIC DNA]</scope>
    <source>
        <strain evidence="5 6">347</strain>
    </source>
</reference>
<evidence type="ECO:0000313" key="6">
    <source>
        <dbReference type="Proteomes" id="UP001157733"/>
    </source>
</evidence>
<keyword evidence="2" id="KW-1134">Transmembrane beta strand</keyword>
<feature type="coiled-coil region" evidence="3">
    <location>
        <begin position="190"/>
        <end position="245"/>
    </location>
</feature>
<keyword evidence="6" id="KW-1185">Reference proteome</keyword>
<dbReference type="Gene3D" id="2.20.200.10">
    <property type="entry name" value="Outer membrane efflux proteins (OEP)"/>
    <property type="match status" value="1"/>
</dbReference>
<dbReference type="SUPFAM" id="SSF56954">
    <property type="entry name" value="Outer membrane efflux proteins (OEP)"/>
    <property type="match status" value="1"/>
</dbReference>
<keyword evidence="2 5" id="KW-0449">Lipoprotein</keyword>
<dbReference type="Gene3D" id="1.20.1600.10">
    <property type="entry name" value="Outer membrane efflux proteins (OEP)"/>
    <property type="match status" value="1"/>
</dbReference>
<evidence type="ECO:0000256" key="1">
    <source>
        <dbReference type="ARBA" id="ARBA00007613"/>
    </source>
</evidence>
<keyword evidence="2" id="KW-0472">Membrane</keyword>
<dbReference type="Pfam" id="PF02321">
    <property type="entry name" value="OEP"/>
    <property type="match status" value="2"/>
</dbReference>
<dbReference type="InterPro" id="IPR010131">
    <property type="entry name" value="MdtP/NodT-like"/>
</dbReference>
<keyword evidence="3" id="KW-0175">Coiled coil</keyword>
<sequence length="515" mass="56853">MTPPSETPTSSLASRTPGVRALTGSIWLLFAACTTVGPDYVPPETKMPTGFQTQVEDKKFTSKTETDEASQEDSATPEIPAKLVTPEMLAEWWQTLEDPLLTQLVDKAVEDNLDLKLAQSRVREERARRGIARSERFPTIDAVGGTSRQRMSEETLFRRGGEFTMYSAGFDSTWEIDLFGRIQRSVEAAAASVEARKEQLNDTLVTLVAEVALNYIEIRTFQARLEAAERNRRSQEETLQIVKDRLSAGLTTTLTLEQAKYNLESTKSEIPTLKTGIEQAKNGLSVLLGEFPGAINKELEDYKEVPVTPMDVVVGVPADLLRRRPDIRQAERELAAQTARVGIATSELYPRLTLLGSIGLESISASSFLTGPATAFQIGPQVTWNVFSAGRIRQNIEVQDEIQEQALIQYESAVLVAVKDVENALIDYAREQVRREALLKSIASAENAVNLARELYTAGLSDFLGVLEAERSLFTFQDRLAVSEGKVVSNLIRLFKALGGGWKPLMADAQPEPQS</sequence>
<dbReference type="PANTHER" id="PTHR30203:SF31">
    <property type="entry name" value="RND EFFLUX SYSTEM, OUTER MEMBRANE LIPOPROTEIN, NODT"/>
    <property type="match status" value="1"/>
</dbReference>
<dbReference type="PANTHER" id="PTHR30203">
    <property type="entry name" value="OUTER MEMBRANE CATION EFFLUX PROTEIN"/>
    <property type="match status" value="1"/>
</dbReference>
<evidence type="ECO:0000313" key="5">
    <source>
        <dbReference type="EMBL" id="CAI2717575.1"/>
    </source>
</evidence>
<name>A0ABM9HBV8_9BACT</name>
<evidence type="ECO:0000256" key="4">
    <source>
        <dbReference type="SAM" id="MobiDB-lite"/>
    </source>
</evidence>
<organism evidence="5 6">
    <name type="scientific">Nitrospina watsonii</name>
    <dbReference type="NCBI Taxonomy" id="1323948"/>
    <lineage>
        <taxon>Bacteria</taxon>
        <taxon>Pseudomonadati</taxon>
        <taxon>Nitrospinota/Tectimicrobiota group</taxon>
        <taxon>Nitrospinota</taxon>
        <taxon>Nitrospinia</taxon>
        <taxon>Nitrospinales</taxon>
        <taxon>Nitrospinaceae</taxon>
        <taxon>Nitrospina</taxon>
    </lineage>
</organism>
<dbReference type="EMBL" id="OX336137">
    <property type="protein sequence ID" value="CAI2717575.1"/>
    <property type="molecule type" value="Genomic_DNA"/>
</dbReference>
<dbReference type="InterPro" id="IPR003423">
    <property type="entry name" value="OMP_efflux"/>
</dbReference>
<comment type="subcellular location">
    <subcellularLocation>
        <location evidence="2">Cell membrane</location>
        <topology evidence="2">Lipid-anchor</topology>
    </subcellularLocation>
</comment>
<gene>
    <name evidence="5" type="ORF">NSPWAT_0716</name>
</gene>
<proteinExistence type="inferred from homology"/>
<evidence type="ECO:0000256" key="2">
    <source>
        <dbReference type="RuleBase" id="RU362097"/>
    </source>
</evidence>
<feature type="region of interest" description="Disordered" evidence="4">
    <location>
        <begin position="44"/>
        <end position="78"/>
    </location>
</feature>
<protein>
    <submittedName>
        <fullName evidence="5">RND efflux system, outer membrane lipoprotein, NodT family protein</fullName>
    </submittedName>
</protein>
<keyword evidence="2" id="KW-0812">Transmembrane</keyword>
<keyword evidence="2" id="KW-0564">Palmitate</keyword>
<comment type="similarity">
    <text evidence="1 2">Belongs to the outer membrane factor (OMF) (TC 1.B.17) family.</text>
</comment>
<feature type="compositionally biased region" description="Basic and acidic residues" evidence="4">
    <location>
        <begin position="55"/>
        <end position="66"/>
    </location>
</feature>
<evidence type="ECO:0000256" key="3">
    <source>
        <dbReference type="SAM" id="Coils"/>
    </source>
</evidence>
<dbReference type="NCBIfam" id="TIGR01845">
    <property type="entry name" value="outer_NodT"/>
    <property type="match status" value="1"/>
</dbReference>
<dbReference type="Proteomes" id="UP001157733">
    <property type="component" value="Chromosome"/>
</dbReference>
<accession>A0ABM9HBV8</accession>